<evidence type="ECO:0000313" key="4">
    <source>
        <dbReference type="Proteomes" id="UP000234275"/>
    </source>
</evidence>
<organism evidence="3 4">
    <name type="scientific">Aspergillus steynii IBT 23096</name>
    <dbReference type="NCBI Taxonomy" id="1392250"/>
    <lineage>
        <taxon>Eukaryota</taxon>
        <taxon>Fungi</taxon>
        <taxon>Dikarya</taxon>
        <taxon>Ascomycota</taxon>
        <taxon>Pezizomycotina</taxon>
        <taxon>Eurotiomycetes</taxon>
        <taxon>Eurotiomycetidae</taxon>
        <taxon>Eurotiales</taxon>
        <taxon>Aspergillaceae</taxon>
        <taxon>Aspergillus</taxon>
        <taxon>Aspergillus subgen. Circumdati</taxon>
    </lineage>
</organism>
<protein>
    <submittedName>
        <fullName evidence="3">Uncharacterized protein</fullName>
    </submittedName>
</protein>
<feature type="signal peptide" evidence="2">
    <location>
        <begin position="1"/>
        <end position="18"/>
    </location>
</feature>
<evidence type="ECO:0000256" key="2">
    <source>
        <dbReference type="SAM" id="SignalP"/>
    </source>
</evidence>
<reference evidence="3 4" key="1">
    <citation type="submission" date="2016-12" db="EMBL/GenBank/DDBJ databases">
        <title>The genomes of Aspergillus section Nigri reveals drivers in fungal speciation.</title>
        <authorList>
            <consortium name="DOE Joint Genome Institute"/>
            <person name="Vesth T.C."/>
            <person name="Nybo J."/>
            <person name="Theobald S."/>
            <person name="Brandl J."/>
            <person name="Frisvad J.C."/>
            <person name="Nielsen K.F."/>
            <person name="Lyhne E.K."/>
            <person name="Kogle M.E."/>
            <person name="Kuo A."/>
            <person name="Riley R."/>
            <person name="Clum A."/>
            <person name="Nolan M."/>
            <person name="Lipzen A."/>
            <person name="Salamov A."/>
            <person name="Henrissat B."/>
            <person name="Wiebenga A."/>
            <person name="De Vries R.P."/>
            <person name="Grigoriev I.V."/>
            <person name="Mortensen U.H."/>
            <person name="Andersen M.R."/>
            <person name="Baker S.E."/>
        </authorList>
    </citation>
    <scope>NUCLEOTIDE SEQUENCE [LARGE SCALE GENOMIC DNA]</scope>
    <source>
        <strain evidence="3 4">IBT 23096</strain>
    </source>
</reference>
<dbReference type="VEuPathDB" id="FungiDB:P170DRAFT_143317"/>
<dbReference type="GeneID" id="36550179"/>
<feature type="compositionally biased region" description="Basic and acidic residues" evidence="1">
    <location>
        <begin position="86"/>
        <end position="104"/>
    </location>
</feature>
<comment type="caution">
    <text evidence="3">The sequence shown here is derived from an EMBL/GenBank/DDBJ whole genome shotgun (WGS) entry which is preliminary data.</text>
</comment>
<feature type="chain" id="PRO_5014133789" evidence="2">
    <location>
        <begin position="19"/>
        <end position="104"/>
    </location>
</feature>
<dbReference type="AlphaFoldDB" id="A0A2I2GC20"/>
<dbReference type="EMBL" id="MSFO01000003">
    <property type="protein sequence ID" value="PLB50405.1"/>
    <property type="molecule type" value="Genomic_DNA"/>
</dbReference>
<dbReference type="Proteomes" id="UP000234275">
    <property type="component" value="Unassembled WGS sequence"/>
</dbReference>
<feature type="region of interest" description="Disordered" evidence="1">
    <location>
        <begin position="80"/>
        <end position="104"/>
    </location>
</feature>
<evidence type="ECO:0000313" key="3">
    <source>
        <dbReference type="EMBL" id="PLB50405.1"/>
    </source>
</evidence>
<sequence>MRLKAFGFRLVLINVGQADRLLSVTGAFLRCFVQGTCLTWVDHAIGQSREDGFRSSEIVRPTTKWQALLMDSMMEFMQKPETNCRPSREQKGAMRRCSKENRVA</sequence>
<keyword evidence="2" id="KW-0732">Signal</keyword>
<gene>
    <name evidence="3" type="ORF">P170DRAFT_143317</name>
</gene>
<keyword evidence="4" id="KW-1185">Reference proteome</keyword>
<name>A0A2I2GC20_9EURO</name>
<accession>A0A2I2GC20</accession>
<proteinExistence type="predicted"/>
<evidence type="ECO:0000256" key="1">
    <source>
        <dbReference type="SAM" id="MobiDB-lite"/>
    </source>
</evidence>
<dbReference type="RefSeq" id="XP_024705707.1">
    <property type="nucleotide sequence ID" value="XM_024842482.1"/>
</dbReference>